<dbReference type="InterPro" id="IPR042099">
    <property type="entry name" value="ANL_N_sf"/>
</dbReference>
<sequence>MAWITRKLVENARWCPDRPALVAGDGTLTYAMLVRRVADAAGEMRRHGLLDGDVTAIALARGTGQVVAALACLWLGSPFVVIDLDEPVSRQRAQLRASLATRLVAESEAEVIEGVPVVRLGAGGGPEPLMASPGRDDAAYVVSTSGSTGTPKPVAVPHRALDNYTRRLSVVLDRVRVQGAALSCASVTSLATDLGHTAIFPALVSGDVVHLVDRATMRDPLALGDYVRAHSIDVLKSTPSHVSVHVGLGAGDVLPRKLMIFGGEPLTWELVDQVKAVGACEVLNHYGPTETTVGVLTYLVDSRRTEHRGAATVPLGRPLGGVSVEVVDADLRAVAPGESGELLVWGECVALGYIGAPAATRARFVPLPAGYRAPGERTCARAFRTGDRVRKLASGDVEFLGREDRQVKIHGQRVELGEVEAALRRSPAVRDAVVSYDADAGLRAHLVAADPGAPPEPRSLRGFLRESLPVSAIPREFVVLETIPLTLSGKLDKSRLLLSDWSGPAMSVAREQG</sequence>
<evidence type="ECO:0000256" key="1">
    <source>
        <dbReference type="ARBA" id="ARBA00022450"/>
    </source>
</evidence>
<keyword evidence="1" id="KW-0596">Phosphopantetheine</keyword>
<evidence type="ECO:0000313" key="6">
    <source>
        <dbReference type="Proteomes" id="UP000192591"/>
    </source>
</evidence>
<dbReference type="Pfam" id="PF13193">
    <property type="entry name" value="AMP-binding_C"/>
    <property type="match status" value="1"/>
</dbReference>
<dbReference type="InterPro" id="IPR025110">
    <property type="entry name" value="AMP-bd_C"/>
</dbReference>
<dbReference type="EMBL" id="MWIH01000002">
    <property type="protein sequence ID" value="OQO94646.1"/>
    <property type="molecule type" value="Genomic_DNA"/>
</dbReference>
<dbReference type="Gene3D" id="3.30.300.30">
    <property type="match status" value="1"/>
</dbReference>
<keyword evidence="2" id="KW-0597">Phosphoprotein</keyword>
<reference evidence="5 6" key="1">
    <citation type="submission" date="2017-02" db="EMBL/GenBank/DDBJ databases">
        <title>Draft genome of Saccharomonospora sp. 154.</title>
        <authorList>
            <person name="Alonso-Carmona G.S."/>
            <person name="De La Haba R."/>
            <person name="Vera-Gargallo B."/>
            <person name="Sandoval-Trujillo A.H."/>
            <person name="Ramirez-Duran N."/>
            <person name="Ventosa A."/>
        </authorList>
    </citation>
    <scope>NUCLEOTIDE SEQUENCE [LARGE SCALE GENOMIC DNA]</scope>
    <source>
        <strain evidence="5 6">LRS4.154</strain>
    </source>
</reference>
<feature type="domain" description="AMP-binding enzyme C-terminal" evidence="4">
    <location>
        <begin position="418"/>
        <end position="490"/>
    </location>
</feature>
<dbReference type="Pfam" id="PF00501">
    <property type="entry name" value="AMP-binding"/>
    <property type="match status" value="1"/>
</dbReference>
<accession>A0A1V9AC86</accession>
<evidence type="ECO:0000259" key="4">
    <source>
        <dbReference type="Pfam" id="PF13193"/>
    </source>
</evidence>
<dbReference type="SUPFAM" id="SSF56801">
    <property type="entry name" value="Acetyl-CoA synthetase-like"/>
    <property type="match status" value="1"/>
</dbReference>
<evidence type="ECO:0000259" key="3">
    <source>
        <dbReference type="Pfam" id="PF00501"/>
    </source>
</evidence>
<proteinExistence type="predicted"/>
<dbReference type="PANTHER" id="PTHR44845:SF6">
    <property type="entry name" value="BETA-ALANINE-ACTIVATING ENZYME"/>
    <property type="match status" value="1"/>
</dbReference>
<dbReference type="CDD" id="cd05930">
    <property type="entry name" value="A_NRPS"/>
    <property type="match status" value="1"/>
</dbReference>
<dbReference type="AlphaFoldDB" id="A0A1V9AC86"/>
<name>A0A1V9AC86_SACPI</name>
<dbReference type="Gene3D" id="3.40.50.12780">
    <property type="entry name" value="N-terminal domain of ligase-like"/>
    <property type="match status" value="1"/>
</dbReference>
<organism evidence="5 6">
    <name type="scientific">Saccharomonospora piscinae</name>
    <dbReference type="NCBI Taxonomy" id="687388"/>
    <lineage>
        <taxon>Bacteria</taxon>
        <taxon>Bacillati</taxon>
        <taxon>Actinomycetota</taxon>
        <taxon>Actinomycetes</taxon>
        <taxon>Pseudonocardiales</taxon>
        <taxon>Pseudonocardiaceae</taxon>
        <taxon>Saccharomonospora</taxon>
    </lineage>
</organism>
<dbReference type="InterPro" id="IPR045851">
    <property type="entry name" value="AMP-bd_C_sf"/>
</dbReference>
<dbReference type="STRING" id="1962155.B1813_00595"/>
<feature type="domain" description="AMP-dependent synthetase/ligase" evidence="3">
    <location>
        <begin position="10"/>
        <end position="353"/>
    </location>
</feature>
<evidence type="ECO:0000256" key="2">
    <source>
        <dbReference type="ARBA" id="ARBA00022553"/>
    </source>
</evidence>
<keyword evidence="6" id="KW-1185">Reference proteome</keyword>
<evidence type="ECO:0000313" key="5">
    <source>
        <dbReference type="EMBL" id="OQO94646.1"/>
    </source>
</evidence>
<evidence type="ECO:0008006" key="7">
    <source>
        <dbReference type="Google" id="ProtNLM"/>
    </source>
</evidence>
<dbReference type="Proteomes" id="UP000192591">
    <property type="component" value="Unassembled WGS sequence"/>
</dbReference>
<protein>
    <recommendedName>
        <fullName evidence="7">Amino acid adenylation enzyme/thioester reductase family protein</fullName>
    </recommendedName>
</protein>
<dbReference type="PANTHER" id="PTHR44845">
    <property type="entry name" value="CARRIER DOMAIN-CONTAINING PROTEIN"/>
    <property type="match status" value="1"/>
</dbReference>
<dbReference type="InterPro" id="IPR000873">
    <property type="entry name" value="AMP-dep_synth/lig_dom"/>
</dbReference>
<gene>
    <name evidence="5" type="ORF">B1813_00595</name>
</gene>
<comment type="caution">
    <text evidence="5">The sequence shown here is derived from an EMBL/GenBank/DDBJ whole genome shotgun (WGS) entry which is preliminary data.</text>
</comment>